<evidence type="ECO:0000313" key="1">
    <source>
        <dbReference type="EMBL" id="JAH50760.1"/>
    </source>
</evidence>
<organism evidence="1">
    <name type="scientific">Anguilla anguilla</name>
    <name type="common">European freshwater eel</name>
    <name type="synonym">Muraena anguilla</name>
    <dbReference type="NCBI Taxonomy" id="7936"/>
    <lineage>
        <taxon>Eukaryota</taxon>
        <taxon>Metazoa</taxon>
        <taxon>Chordata</taxon>
        <taxon>Craniata</taxon>
        <taxon>Vertebrata</taxon>
        <taxon>Euteleostomi</taxon>
        <taxon>Actinopterygii</taxon>
        <taxon>Neopterygii</taxon>
        <taxon>Teleostei</taxon>
        <taxon>Anguilliformes</taxon>
        <taxon>Anguillidae</taxon>
        <taxon>Anguilla</taxon>
    </lineage>
</organism>
<reference evidence="1" key="2">
    <citation type="journal article" date="2015" name="Fish Shellfish Immunol.">
        <title>Early steps in the European eel (Anguilla anguilla)-Vibrio vulnificus interaction in the gills: Role of the RtxA13 toxin.</title>
        <authorList>
            <person name="Callol A."/>
            <person name="Pajuelo D."/>
            <person name="Ebbesson L."/>
            <person name="Teles M."/>
            <person name="MacKenzie S."/>
            <person name="Amaro C."/>
        </authorList>
    </citation>
    <scope>NUCLEOTIDE SEQUENCE</scope>
</reference>
<proteinExistence type="predicted"/>
<name>A0A0E9TD06_ANGAN</name>
<dbReference type="EMBL" id="GBXM01057817">
    <property type="protein sequence ID" value="JAH50760.1"/>
    <property type="molecule type" value="Transcribed_RNA"/>
</dbReference>
<dbReference type="AlphaFoldDB" id="A0A0E9TD06"/>
<protein>
    <submittedName>
        <fullName evidence="1">Uncharacterized protein</fullName>
    </submittedName>
</protein>
<sequence length="28" mass="3414">MKCSHCSFETITFYIKLFSIRDSRSINW</sequence>
<reference evidence="1" key="1">
    <citation type="submission" date="2014-11" db="EMBL/GenBank/DDBJ databases">
        <authorList>
            <person name="Amaro Gonzalez C."/>
        </authorList>
    </citation>
    <scope>NUCLEOTIDE SEQUENCE</scope>
</reference>
<accession>A0A0E9TD06</accession>